<feature type="region of interest" description="Disordered" evidence="10">
    <location>
        <begin position="399"/>
        <end position="420"/>
    </location>
</feature>
<keyword evidence="4" id="KW-0808">Transferase</keyword>
<dbReference type="OrthoDB" id="9973935at2759"/>
<evidence type="ECO:0000256" key="1">
    <source>
        <dbReference type="ARBA" id="ARBA00004496"/>
    </source>
</evidence>
<comment type="similarity">
    <text evidence="2">Belongs to the aminoglycoside phosphotransferase family.</text>
</comment>
<dbReference type="FunFam" id="3.30.200.20:FF:000549">
    <property type="entry name" value="hydroxylysine kinase"/>
    <property type="match status" value="1"/>
</dbReference>
<evidence type="ECO:0000313" key="13">
    <source>
        <dbReference type="Proteomes" id="UP000887568"/>
    </source>
</evidence>
<feature type="domain" description="Aminoglycoside phosphotransferase" evidence="11">
    <location>
        <begin position="38"/>
        <end position="249"/>
    </location>
</feature>
<evidence type="ECO:0000256" key="2">
    <source>
        <dbReference type="ARBA" id="ARBA00006219"/>
    </source>
</evidence>
<dbReference type="PANTHER" id="PTHR21064">
    <property type="entry name" value="AMINOGLYCOSIDE PHOSPHOTRANSFERASE DOMAIN-CONTAINING PROTEIN-RELATED"/>
    <property type="match status" value="1"/>
</dbReference>
<dbReference type="SUPFAM" id="SSF56112">
    <property type="entry name" value="Protein kinase-like (PK-like)"/>
    <property type="match status" value="2"/>
</dbReference>
<comment type="function">
    <text evidence="7">Catalyzes the GTP-dependent phosphorylation of 5-hydroxy-L-lysine.</text>
</comment>
<dbReference type="PANTHER" id="PTHR21064:SF1">
    <property type="entry name" value="HYDROXYLYSINE KINASE"/>
    <property type="match status" value="1"/>
</dbReference>
<dbReference type="EC" id="2.7.1.81" evidence="8"/>
<evidence type="ECO:0000259" key="11">
    <source>
        <dbReference type="Pfam" id="PF01636"/>
    </source>
</evidence>
<evidence type="ECO:0000256" key="9">
    <source>
        <dbReference type="ARBA" id="ARBA00040505"/>
    </source>
</evidence>
<comment type="subcellular location">
    <subcellularLocation>
        <location evidence="1">Cytoplasm</location>
    </subcellularLocation>
</comment>
<evidence type="ECO:0000256" key="5">
    <source>
        <dbReference type="ARBA" id="ARBA00022777"/>
    </source>
</evidence>
<dbReference type="InterPro" id="IPR050249">
    <property type="entry name" value="Pseudomonas-type_ThrB"/>
</dbReference>
<feature type="compositionally biased region" description="Polar residues" evidence="10">
    <location>
        <begin position="668"/>
        <end position="682"/>
    </location>
</feature>
<evidence type="ECO:0000256" key="10">
    <source>
        <dbReference type="SAM" id="MobiDB-lite"/>
    </source>
</evidence>
<keyword evidence="13" id="KW-1185">Reference proteome</keyword>
<feature type="region of interest" description="Disordered" evidence="10">
    <location>
        <begin position="668"/>
        <end position="692"/>
    </location>
</feature>
<dbReference type="OMA" id="SICCPQP"/>
<dbReference type="RefSeq" id="XP_038073828.1">
    <property type="nucleotide sequence ID" value="XM_038217900.1"/>
</dbReference>
<name>A0A914BC74_PATMI</name>
<dbReference type="InterPro" id="IPR011009">
    <property type="entry name" value="Kinase-like_dom_sf"/>
</dbReference>
<evidence type="ECO:0000256" key="8">
    <source>
        <dbReference type="ARBA" id="ARBA00038873"/>
    </source>
</evidence>
<dbReference type="Pfam" id="PF01636">
    <property type="entry name" value="APH"/>
    <property type="match status" value="2"/>
</dbReference>
<dbReference type="GO" id="GO:0005737">
    <property type="term" value="C:cytoplasm"/>
    <property type="evidence" value="ECO:0007669"/>
    <property type="project" value="UniProtKB-SubCell"/>
</dbReference>
<keyword evidence="5" id="KW-0418">Kinase</keyword>
<comment type="catalytic activity">
    <reaction evidence="6">
        <text>(5R)-5-hydroxy-L-lysine + GTP = (5R)-5-phosphooxy-L-lysine + GDP + H(+)</text>
        <dbReference type="Rhea" id="RHEA:19049"/>
        <dbReference type="ChEBI" id="CHEBI:15378"/>
        <dbReference type="ChEBI" id="CHEBI:37565"/>
        <dbReference type="ChEBI" id="CHEBI:57882"/>
        <dbReference type="ChEBI" id="CHEBI:58189"/>
        <dbReference type="ChEBI" id="CHEBI:58357"/>
        <dbReference type="EC" id="2.7.1.81"/>
    </reaction>
</comment>
<evidence type="ECO:0000256" key="6">
    <source>
        <dbReference type="ARBA" id="ARBA00036820"/>
    </source>
</evidence>
<feature type="domain" description="Aminoglycoside phosphotransferase" evidence="11">
    <location>
        <begin position="474"/>
        <end position="665"/>
    </location>
</feature>
<dbReference type="EnsemblMetazoa" id="XM_038217900.1">
    <property type="protein sequence ID" value="XP_038073828.1"/>
    <property type="gene ID" value="LOC119741939"/>
</dbReference>
<organism evidence="12 13">
    <name type="scientific">Patiria miniata</name>
    <name type="common">Bat star</name>
    <name type="synonym">Asterina miniata</name>
    <dbReference type="NCBI Taxonomy" id="46514"/>
    <lineage>
        <taxon>Eukaryota</taxon>
        <taxon>Metazoa</taxon>
        <taxon>Echinodermata</taxon>
        <taxon>Eleutherozoa</taxon>
        <taxon>Asterozoa</taxon>
        <taxon>Asteroidea</taxon>
        <taxon>Valvatacea</taxon>
        <taxon>Valvatida</taxon>
        <taxon>Asterinidae</taxon>
        <taxon>Patiria</taxon>
    </lineage>
</organism>
<dbReference type="AlphaFoldDB" id="A0A914BC74"/>
<dbReference type="FunFam" id="3.90.1200.10:FF:000007">
    <property type="entry name" value="hydroxylysine kinase isoform X1"/>
    <property type="match status" value="1"/>
</dbReference>
<evidence type="ECO:0000313" key="12">
    <source>
        <dbReference type="EnsemblMetazoa" id="XP_038073828.1"/>
    </source>
</evidence>
<evidence type="ECO:0000256" key="4">
    <source>
        <dbReference type="ARBA" id="ARBA00022679"/>
    </source>
</evidence>
<dbReference type="GeneID" id="119741939"/>
<dbReference type="InterPro" id="IPR002575">
    <property type="entry name" value="Aminoglycoside_PTrfase"/>
</dbReference>
<proteinExistence type="inferred from homology"/>
<evidence type="ECO:0000256" key="7">
    <source>
        <dbReference type="ARBA" id="ARBA00037368"/>
    </source>
</evidence>
<sequence length="824" mass="92263">MAQSSGDDHVVLYPACLDDEGARELVSKLYGWSVDQIKQLPGYDDLNFFIKIKSSSSAECSEFVLKVINSRESGNPDWIQAETDVLLHLTESGIPCPTPVKNLSGDYLSLEEIVDKSGKQPTGLKFIVRMLVFLPGTIVRELYQPGTTVPDKCFYTMGQFLATIDKALLDFQGPSIAPLEKKAREFRWSPNCIPLVRDILWAVTDVEKRKLAEEVLEELETQVAPKMADLRRCVLHTDFNDMNIVRQQDGPAPSETQWHTAGGLDIPANQDSWLGDLGVIDFSDIVYSNLLFDAGNSLAYMMMSQPHGDPLVSGAHFLAGYNSVLPLTSTEMSLLRCCSAARLVQSLVNGLHAYSQHPDNGYVLDTQRTGWNVLERLWSKPNQELLSMWESIAELYRPSMENPPSSSHSKEDTDSSSNSCSIAKITPTLSSKDVKRLLQKLYSVQTQDVRNIREFIAYDDQNFYVLLGGGDSATRVGGQEFVLKVINSEDSADRVAFDMQVAVLRFLTDKGFCCATPVANVQGGFLSLEKMYMNSRGGDCDDQKRCGYFLVFLLTFISGQTISKVSPVPEQLCYDVGVKMAQMDRLLWDFQDIPDSFKDRASSFIWAMESLPRVRNHLDEVKDARRRELAESVFKTFEEEVSPEISTLRKCIIHSDYNDDNILVTKTSSDLRSPESKTNNGDPSPPTKRTKSEPMYGITGVIDFSDIVYSCLVFEIAQAMGLMLYWKASDPTAATAQLLAGFQSVIPLTPEELKVLYTCMVAHVAKELVLGLYNHRLQPENPHITTSQAKGWRYLEELWGDPNGRARVEKLWKDTAAVYKKEPA</sequence>
<dbReference type="GO" id="GO:0047992">
    <property type="term" value="F:hydroxylysine kinase activity"/>
    <property type="evidence" value="ECO:0007669"/>
    <property type="project" value="UniProtKB-EC"/>
</dbReference>
<dbReference type="Proteomes" id="UP000887568">
    <property type="component" value="Unplaced"/>
</dbReference>
<dbReference type="Gene3D" id="3.30.200.20">
    <property type="entry name" value="Phosphorylase Kinase, domain 1"/>
    <property type="match status" value="2"/>
</dbReference>
<protein>
    <recommendedName>
        <fullName evidence="9">Hydroxylysine kinase</fullName>
        <ecNumber evidence="8">2.7.1.81</ecNumber>
    </recommendedName>
</protein>
<keyword evidence="3" id="KW-0963">Cytoplasm</keyword>
<dbReference type="Gene3D" id="3.90.1200.10">
    <property type="match status" value="2"/>
</dbReference>
<evidence type="ECO:0000256" key="3">
    <source>
        <dbReference type="ARBA" id="ARBA00022490"/>
    </source>
</evidence>
<accession>A0A914BC74</accession>
<reference evidence="12" key="1">
    <citation type="submission" date="2022-11" db="UniProtKB">
        <authorList>
            <consortium name="EnsemblMetazoa"/>
        </authorList>
    </citation>
    <scope>IDENTIFICATION</scope>
</reference>